<evidence type="ECO:0000313" key="9">
    <source>
        <dbReference type="EMBL" id="CDW39242.1"/>
    </source>
</evidence>
<dbReference type="GO" id="GO:0000981">
    <property type="term" value="F:DNA-binding transcription factor activity, RNA polymerase II-specific"/>
    <property type="evidence" value="ECO:0007669"/>
    <property type="project" value="TreeGrafter"/>
</dbReference>
<evidence type="ECO:0000256" key="7">
    <source>
        <dbReference type="PROSITE-ProRule" id="PRU00042"/>
    </source>
</evidence>
<keyword evidence="6" id="KW-0539">Nucleus</keyword>
<dbReference type="GO" id="GO:0000978">
    <property type="term" value="F:RNA polymerase II cis-regulatory region sequence-specific DNA binding"/>
    <property type="evidence" value="ECO:0007669"/>
    <property type="project" value="TreeGrafter"/>
</dbReference>
<dbReference type="PROSITE" id="PS00028">
    <property type="entry name" value="ZINC_FINGER_C2H2_1"/>
    <property type="match status" value="2"/>
</dbReference>
<proteinExistence type="predicted"/>
<dbReference type="GO" id="GO:0008270">
    <property type="term" value="F:zinc ion binding"/>
    <property type="evidence" value="ECO:0007669"/>
    <property type="project" value="UniProtKB-KW"/>
</dbReference>
<sequence length="83" mass="9703">MNRERPYSCTVNGCAKKFARSDELSRHRRAHSGERKFACPVCNRRFIRSDHLMKHQKRHSNSKSSLNKKCFNPIVPASTKILF</sequence>
<accession>A0A0K2UMZ9</accession>
<evidence type="ECO:0000256" key="2">
    <source>
        <dbReference type="ARBA" id="ARBA00022723"/>
    </source>
</evidence>
<dbReference type="FunFam" id="3.30.160.60:FF:000018">
    <property type="entry name" value="Krueppel-like factor 15"/>
    <property type="match status" value="1"/>
</dbReference>
<dbReference type="InterPro" id="IPR013087">
    <property type="entry name" value="Znf_C2H2_type"/>
</dbReference>
<dbReference type="PROSITE" id="PS50157">
    <property type="entry name" value="ZINC_FINGER_C2H2_2"/>
    <property type="match status" value="2"/>
</dbReference>
<gene>
    <name evidence="9" type="primary">KLF11</name>
</gene>
<dbReference type="SUPFAM" id="SSF57667">
    <property type="entry name" value="beta-beta-alpha zinc fingers"/>
    <property type="match status" value="1"/>
</dbReference>
<dbReference type="SMART" id="SM00355">
    <property type="entry name" value="ZnF_C2H2"/>
    <property type="match status" value="2"/>
</dbReference>
<evidence type="ECO:0000256" key="4">
    <source>
        <dbReference type="ARBA" id="ARBA00022771"/>
    </source>
</evidence>
<evidence type="ECO:0000256" key="1">
    <source>
        <dbReference type="ARBA" id="ARBA00004123"/>
    </source>
</evidence>
<dbReference type="PANTHER" id="PTHR23235">
    <property type="entry name" value="KRUEPPEL-LIKE TRANSCRIPTION FACTOR"/>
    <property type="match status" value="1"/>
</dbReference>
<dbReference type="EMBL" id="HACA01021881">
    <property type="protein sequence ID" value="CDW39242.1"/>
    <property type="molecule type" value="Transcribed_RNA"/>
</dbReference>
<dbReference type="Gene3D" id="3.30.160.60">
    <property type="entry name" value="Classic Zinc Finger"/>
    <property type="match status" value="2"/>
</dbReference>
<dbReference type="OrthoDB" id="4748970at2759"/>
<keyword evidence="4 7" id="KW-0863">Zinc-finger</keyword>
<feature type="domain" description="C2H2-type" evidence="8">
    <location>
        <begin position="7"/>
        <end position="36"/>
    </location>
</feature>
<dbReference type="GO" id="GO:0005634">
    <property type="term" value="C:nucleus"/>
    <property type="evidence" value="ECO:0007669"/>
    <property type="project" value="UniProtKB-SubCell"/>
</dbReference>
<dbReference type="FunFam" id="3.30.160.60:FF:001049">
    <property type="entry name" value="zinc finger protein 319"/>
    <property type="match status" value="1"/>
</dbReference>
<dbReference type="AlphaFoldDB" id="A0A0K2UMZ9"/>
<evidence type="ECO:0000259" key="8">
    <source>
        <dbReference type="PROSITE" id="PS50157"/>
    </source>
</evidence>
<evidence type="ECO:0000256" key="6">
    <source>
        <dbReference type="ARBA" id="ARBA00023242"/>
    </source>
</evidence>
<organism evidence="9">
    <name type="scientific">Lepeophtheirus salmonis</name>
    <name type="common">Salmon louse</name>
    <name type="synonym">Caligus salmonis</name>
    <dbReference type="NCBI Taxonomy" id="72036"/>
    <lineage>
        <taxon>Eukaryota</taxon>
        <taxon>Metazoa</taxon>
        <taxon>Ecdysozoa</taxon>
        <taxon>Arthropoda</taxon>
        <taxon>Crustacea</taxon>
        <taxon>Multicrustacea</taxon>
        <taxon>Hexanauplia</taxon>
        <taxon>Copepoda</taxon>
        <taxon>Siphonostomatoida</taxon>
        <taxon>Caligidae</taxon>
        <taxon>Lepeophtheirus</taxon>
    </lineage>
</organism>
<feature type="domain" description="C2H2-type" evidence="8">
    <location>
        <begin position="37"/>
        <end position="64"/>
    </location>
</feature>
<keyword evidence="3" id="KW-0677">Repeat</keyword>
<evidence type="ECO:0000256" key="3">
    <source>
        <dbReference type="ARBA" id="ARBA00022737"/>
    </source>
</evidence>
<evidence type="ECO:0000256" key="5">
    <source>
        <dbReference type="ARBA" id="ARBA00022833"/>
    </source>
</evidence>
<protein>
    <submittedName>
        <fullName evidence="9">Kruppellike factor 11 [Sorex araneus]</fullName>
    </submittedName>
</protein>
<dbReference type="PANTHER" id="PTHR23235:SF65">
    <property type="entry name" value="KRUEPPEL-LIKE FACTOR 11"/>
    <property type="match status" value="1"/>
</dbReference>
<name>A0A0K2UMZ9_LEPSM</name>
<reference evidence="9" key="1">
    <citation type="submission" date="2014-05" db="EMBL/GenBank/DDBJ databases">
        <authorList>
            <person name="Chronopoulou M."/>
        </authorList>
    </citation>
    <scope>NUCLEOTIDE SEQUENCE</scope>
    <source>
        <tissue evidence="9">Whole organism</tissue>
    </source>
</reference>
<comment type="subcellular location">
    <subcellularLocation>
        <location evidence="1">Nucleus</location>
    </subcellularLocation>
</comment>
<keyword evidence="2" id="KW-0479">Metal-binding</keyword>
<dbReference type="Pfam" id="PF00096">
    <property type="entry name" value="zf-C2H2"/>
    <property type="match status" value="2"/>
</dbReference>
<dbReference type="InterPro" id="IPR036236">
    <property type="entry name" value="Znf_C2H2_sf"/>
</dbReference>
<keyword evidence="5" id="KW-0862">Zinc</keyword>